<dbReference type="Proteomes" id="UP000015464">
    <property type="component" value="Unassembled WGS sequence"/>
</dbReference>
<keyword evidence="4" id="KW-1185">Reference proteome</keyword>
<name>S9VSM3_SCHCR</name>
<feature type="domain" description="Phosphatidate phosphatase APP1 catalytic" evidence="2">
    <location>
        <begin position="272"/>
        <end position="422"/>
    </location>
</feature>
<evidence type="ECO:0000313" key="4">
    <source>
        <dbReference type="Proteomes" id="UP000015464"/>
    </source>
</evidence>
<dbReference type="OrthoDB" id="541883at2759"/>
<feature type="region of interest" description="Disordered" evidence="1">
    <location>
        <begin position="432"/>
        <end position="471"/>
    </location>
</feature>
<dbReference type="EMBL" id="KE546996">
    <property type="protein sequence ID" value="EPY49184.1"/>
    <property type="molecule type" value="Genomic_DNA"/>
</dbReference>
<dbReference type="AlphaFoldDB" id="S9VSM3"/>
<reference evidence="3 4" key="1">
    <citation type="journal article" date="2011" name="Science">
        <title>Comparative functional genomics of the fission yeasts.</title>
        <authorList>
            <person name="Rhind N."/>
            <person name="Chen Z."/>
            <person name="Yassour M."/>
            <person name="Thompson D.A."/>
            <person name="Haas B.J."/>
            <person name="Habib N."/>
            <person name="Wapinski I."/>
            <person name="Roy S."/>
            <person name="Lin M.F."/>
            <person name="Heiman D.I."/>
            <person name="Young S.K."/>
            <person name="Furuya K."/>
            <person name="Guo Y."/>
            <person name="Pidoux A."/>
            <person name="Chen H.M."/>
            <person name="Robbertse B."/>
            <person name="Goldberg J.M."/>
            <person name="Aoki K."/>
            <person name="Bayne E.H."/>
            <person name="Berlin A.M."/>
            <person name="Desjardins C.A."/>
            <person name="Dobbs E."/>
            <person name="Dukaj L."/>
            <person name="Fan L."/>
            <person name="FitzGerald M.G."/>
            <person name="French C."/>
            <person name="Gujja S."/>
            <person name="Hansen K."/>
            <person name="Keifenheim D."/>
            <person name="Levin J.Z."/>
            <person name="Mosher R.A."/>
            <person name="Mueller C.A."/>
            <person name="Pfiffner J."/>
            <person name="Priest M."/>
            <person name="Russ C."/>
            <person name="Smialowska A."/>
            <person name="Swoboda P."/>
            <person name="Sykes S.M."/>
            <person name="Vaughn M."/>
            <person name="Vengrova S."/>
            <person name="Yoder R."/>
            <person name="Zeng Q."/>
            <person name="Allshire R."/>
            <person name="Baulcombe D."/>
            <person name="Birren B.W."/>
            <person name="Brown W."/>
            <person name="Ekwall K."/>
            <person name="Kellis M."/>
            <person name="Leatherwood J."/>
            <person name="Levin H."/>
            <person name="Margalit H."/>
            <person name="Martienssen R."/>
            <person name="Nieduszynski C.A."/>
            <person name="Spatafora J.W."/>
            <person name="Friedman N."/>
            <person name="Dalgaard J.Z."/>
            <person name="Baumann P."/>
            <person name="Niki H."/>
            <person name="Regev A."/>
            <person name="Nusbaum C."/>
        </authorList>
    </citation>
    <scope>NUCLEOTIDE SEQUENCE [LARGE SCALE GENOMIC DNA]</scope>
    <source>
        <strain evidence="4">OY26 / ATCC MYA-4695 / CBS 11777 / NBRC 106824 / NRRL Y48691</strain>
    </source>
</reference>
<proteinExistence type="predicted"/>
<dbReference type="RefSeq" id="XP_013025992.1">
    <property type="nucleotide sequence ID" value="XM_013170538.1"/>
</dbReference>
<dbReference type="PANTHER" id="PTHR28208">
    <property type="entry name" value="PHOSPHATIDATE PHOSPHATASE APP1"/>
    <property type="match status" value="1"/>
</dbReference>
<dbReference type="PANTHER" id="PTHR28208:SF3">
    <property type="entry name" value="PHOSPHATIDATE PHOSPHATASE APP1"/>
    <property type="match status" value="1"/>
</dbReference>
<feature type="compositionally biased region" description="Polar residues" evidence="1">
    <location>
        <begin position="433"/>
        <end position="451"/>
    </location>
</feature>
<dbReference type="OMA" id="NSPWQLW"/>
<feature type="compositionally biased region" description="Basic and acidic residues" evidence="1">
    <location>
        <begin position="107"/>
        <end position="119"/>
    </location>
</feature>
<dbReference type="STRING" id="653667.S9VSM3"/>
<evidence type="ECO:0000313" key="3">
    <source>
        <dbReference type="EMBL" id="EPY49184.1"/>
    </source>
</evidence>
<gene>
    <name evidence="3" type="ORF">SPOG_04460</name>
</gene>
<dbReference type="Pfam" id="PF09949">
    <property type="entry name" value="APP1_cat"/>
    <property type="match status" value="1"/>
</dbReference>
<dbReference type="InterPro" id="IPR019236">
    <property type="entry name" value="APP1_cat"/>
</dbReference>
<dbReference type="GO" id="GO:0030479">
    <property type="term" value="C:actin cortical patch"/>
    <property type="evidence" value="ECO:0007669"/>
    <property type="project" value="TreeGrafter"/>
</dbReference>
<dbReference type="eggNOG" id="ENOG502QT5E">
    <property type="taxonomic scope" value="Eukaryota"/>
</dbReference>
<accession>S9VSM3</accession>
<dbReference type="GeneID" id="25038773"/>
<evidence type="ECO:0000256" key="1">
    <source>
        <dbReference type="SAM" id="MobiDB-lite"/>
    </source>
</evidence>
<dbReference type="InterPro" id="IPR052935">
    <property type="entry name" value="Mg2+_PAP"/>
</dbReference>
<dbReference type="HOGENOM" id="CLU_008292_0_0_1"/>
<feature type="region of interest" description="Disordered" evidence="1">
    <location>
        <begin position="105"/>
        <end position="141"/>
    </location>
</feature>
<dbReference type="GO" id="GO:0008195">
    <property type="term" value="F:phosphatidate phosphatase activity"/>
    <property type="evidence" value="ECO:0007669"/>
    <property type="project" value="InterPro"/>
</dbReference>
<protein>
    <submittedName>
        <fullName evidence="3">Actin cortical patch protein</fullName>
    </submittedName>
</protein>
<evidence type="ECO:0000259" key="2">
    <source>
        <dbReference type="Pfam" id="PF09949"/>
    </source>
</evidence>
<organism evidence="3 4">
    <name type="scientific">Schizosaccharomyces cryophilus (strain OY26 / ATCC MYA-4695 / CBS 11777 / NBRC 106824 / NRRL Y48691)</name>
    <name type="common">Fission yeast</name>
    <dbReference type="NCBI Taxonomy" id="653667"/>
    <lineage>
        <taxon>Eukaryota</taxon>
        <taxon>Fungi</taxon>
        <taxon>Dikarya</taxon>
        <taxon>Ascomycota</taxon>
        <taxon>Taphrinomycotina</taxon>
        <taxon>Schizosaccharomycetes</taxon>
        <taxon>Schizosaccharomycetales</taxon>
        <taxon>Schizosaccharomycetaceae</taxon>
        <taxon>Schizosaccharomyces</taxon>
    </lineage>
</organism>
<sequence length="585" mass="66387">MIRSFKRFFLNSEELPREASSSLLITLFPQCFISSSGNGFQREPTQVAVHVQGWVREDPNGTPFGRKDRVMLSLLRRYVGLPPQETVDSNLSLPEGIASMNATPSVEHIKKSRESKGHSQSEPNLRYCEQETENVSTGQSNTSARSYYSLSSFVQKFMIPSKESSYISSIGLKQCEHNFMTRSTYLLSRPVKNKTVLVRIYSTDDNFQEHCVAEFKAITDPNGYFILKEAIPYFKTRNNKFSVEAIAIRSFATSEQARAVLNEVPILSRTGVSVISDIDDTVKNTRVVEGPKKVAENTLLAPLTNQYIEGVSDWLRIVTNLGATLHFVSNSPWQLWPMISEFFDTDNIPFVSSLQLRHFSSVIQNLVEPAAQRKRAGLIHTIRNLGDRKVLLIGDNGEQDLEIYAEIATCFPDRVLGIFIRDVKSDFHANVQPKGTNDTSHLNTIATTAPTGKSGEHTANESLNTKPKDVDNEQASEYYQLEQEQGTEPSTFQLHRYYTYRIFVEDKKAGFRKPKTQVEHAVTRLPNVHYLTPYSSIKYSNNDIQDWYIQLARARGQVAQNIPIVMWRKGEECISFTKMLIDEHL</sequence>